<proteinExistence type="predicted"/>
<evidence type="ECO:0000313" key="2">
    <source>
        <dbReference type="EMBL" id="KAK3781890.1"/>
    </source>
</evidence>
<accession>A0AAE1DTM3</accession>
<feature type="compositionally biased region" description="Low complexity" evidence="1">
    <location>
        <begin position="130"/>
        <end position="146"/>
    </location>
</feature>
<dbReference type="Proteomes" id="UP001283361">
    <property type="component" value="Unassembled WGS sequence"/>
</dbReference>
<comment type="caution">
    <text evidence="2">The sequence shown here is derived from an EMBL/GenBank/DDBJ whole genome shotgun (WGS) entry which is preliminary data.</text>
</comment>
<dbReference type="EMBL" id="JAWDGP010002576">
    <property type="protein sequence ID" value="KAK3781890.1"/>
    <property type="molecule type" value="Genomic_DNA"/>
</dbReference>
<feature type="compositionally biased region" description="Basic and acidic residues" evidence="1">
    <location>
        <begin position="40"/>
        <end position="59"/>
    </location>
</feature>
<sequence>MMGIGMREGEETGQSIGVCPLQGQCGREEWGGFGRAGRAGRLDYGEEKGSVVTEERERDNEDEDQSRLSQDSGRGSYSDQVPQSASVCNASGQGRPDWSPSQTADIRVGDVMVGSGLDSCRSESTRHTAHASTSSSGRSVPGRPRPIMFRSASNGGTNPSHPGADHSASSEAIRGSNLSSRVMGESDCPCLNSSESYAGWRGGEDYTDWDCTVDNGHLVIIGSDLSGHQSPVRSLMAGRLGRGIV</sequence>
<organism evidence="2 3">
    <name type="scientific">Elysia crispata</name>
    <name type="common">lettuce slug</name>
    <dbReference type="NCBI Taxonomy" id="231223"/>
    <lineage>
        <taxon>Eukaryota</taxon>
        <taxon>Metazoa</taxon>
        <taxon>Spiralia</taxon>
        <taxon>Lophotrochozoa</taxon>
        <taxon>Mollusca</taxon>
        <taxon>Gastropoda</taxon>
        <taxon>Heterobranchia</taxon>
        <taxon>Euthyneura</taxon>
        <taxon>Panpulmonata</taxon>
        <taxon>Sacoglossa</taxon>
        <taxon>Placobranchoidea</taxon>
        <taxon>Plakobranchidae</taxon>
        <taxon>Elysia</taxon>
    </lineage>
</organism>
<keyword evidence="3" id="KW-1185">Reference proteome</keyword>
<dbReference type="AlphaFoldDB" id="A0AAE1DTM3"/>
<evidence type="ECO:0000256" key="1">
    <source>
        <dbReference type="SAM" id="MobiDB-lite"/>
    </source>
</evidence>
<reference evidence="2" key="1">
    <citation type="journal article" date="2023" name="G3 (Bethesda)">
        <title>A reference genome for the long-term kleptoplast-retaining sea slug Elysia crispata morphotype clarki.</title>
        <authorList>
            <person name="Eastman K.E."/>
            <person name="Pendleton A.L."/>
            <person name="Shaikh M.A."/>
            <person name="Suttiyut T."/>
            <person name="Ogas R."/>
            <person name="Tomko P."/>
            <person name="Gavelis G."/>
            <person name="Widhalm J.R."/>
            <person name="Wisecaver J.H."/>
        </authorList>
    </citation>
    <scope>NUCLEOTIDE SEQUENCE</scope>
    <source>
        <strain evidence="2">ECLA1</strain>
    </source>
</reference>
<feature type="region of interest" description="Disordered" evidence="1">
    <location>
        <begin position="29"/>
        <end position="180"/>
    </location>
</feature>
<gene>
    <name evidence="2" type="ORF">RRG08_020581</name>
</gene>
<name>A0AAE1DTM3_9GAST</name>
<feature type="compositionally biased region" description="Polar residues" evidence="1">
    <location>
        <begin position="151"/>
        <end position="160"/>
    </location>
</feature>
<evidence type="ECO:0000313" key="3">
    <source>
        <dbReference type="Proteomes" id="UP001283361"/>
    </source>
</evidence>
<protein>
    <submittedName>
        <fullName evidence="2">Uncharacterized protein</fullName>
    </submittedName>
</protein>
<feature type="compositionally biased region" description="Polar residues" evidence="1">
    <location>
        <begin position="67"/>
        <end position="92"/>
    </location>
</feature>